<evidence type="ECO:0000313" key="11">
    <source>
        <dbReference type="EMBL" id="KRF99559.1"/>
    </source>
</evidence>
<evidence type="ECO:0000259" key="9">
    <source>
        <dbReference type="PROSITE" id="PS51194"/>
    </source>
</evidence>
<feature type="domain" description="Helicase C-terminal" evidence="9">
    <location>
        <begin position="275"/>
        <end position="438"/>
    </location>
</feature>
<dbReference type="PROSITE" id="PS51194">
    <property type="entry name" value="HELICASE_CTER"/>
    <property type="match status" value="1"/>
</dbReference>
<dbReference type="InterPro" id="IPR001650">
    <property type="entry name" value="Helicase_C-like"/>
</dbReference>
<gene>
    <name evidence="11" type="primary">Dwil\GK27395</name>
    <name evidence="11" type="ORF">Dwil_GK27395</name>
</gene>
<evidence type="ECO:0000256" key="5">
    <source>
        <dbReference type="ARBA" id="ARBA00022840"/>
    </source>
</evidence>
<dbReference type="InParanoid" id="A0A0Q9X5N0"/>
<keyword evidence="5" id="KW-0067">ATP-binding</keyword>
<keyword evidence="4" id="KW-0347">Helicase</keyword>
<feature type="short sequence motif" description="Q motif" evidence="6">
    <location>
        <begin position="56"/>
        <end position="84"/>
    </location>
</feature>
<dbReference type="SMART" id="SM00487">
    <property type="entry name" value="DEXDc"/>
    <property type="match status" value="1"/>
</dbReference>
<dbReference type="EMBL" id="CH964239">
    <property type="protein sequence ID" value="KRF99559.1"/>
    <property type="molecule type" value="Genomic_DNA"/>
</dbReference>
<dbReference type="SMR" id="A0A0Q9X5N0"/>
<dbReference type="InterPro" id="IPR014001">
    <property type="entry name" value="Helicase_ATP-bd"/>
</dbReference>
<dbReference type="PROSITE" id="PS51192">
    <property type="entry name" value="HELICASE_ATP_BIND_1"/>
    <property type="match status" value="1"/>
</dbReference>
<evidence type="ECO:0000256" key="1">
    <source>
        <dbReference type="ARBA" id="ARBA00012552"/>
    </source>
</evidence>
<evidence type="ECO:0000256" key="4">
    <source>
        <dbReference type="ARBA" id="ARBA00022806"/>
    </source>
</evidence>
<dbReference type="EC" id="3.6.4.13" evidence="1"/>
<keyword evidence="2" id="KW-0547">Nucleotide-binding</keyword>
<dbReference type="PROSITE" id="PS51195">
    <property type="entry name" value="Q_MOTIF"/>
    <property type="match status" value="1"/>
</dbReference>
<dbReference type="InterPro" id="IPR027417">
    <property type="entry name" value="P-loop_NTPase"/>
</dbReference>
<dbReference type="GO" id="GO:0005524">
    <property type="term" value="F:ATP binding"/>
    <property type="evidence" value="ECO:0007669"/>
    <property type="project" value="UniProtKB-KW"/>
</dbReference>
<dbReference type="OrthoDB" id="196131at2759"/>
<evidence type="ECO:0000259" key="10">
    <source>
        <dbReference type="PROSITE" id="PS51195"/>
    </source>
</evidence>
<dbReference type="Pfam" id="PF00271">
    <property type="entry name" value="Helicase_C"/>
    <property type="match status" value="1"/>
</dbReference>
<feature type="domain" description="Helicase ATP-binding" evidence="8">
    <location>
        <begin position="87"/>
        <end position="262"/>
    </location>
</feature>
<name>A0A0Q9X5N0_DROWI</name>
<accession>A0A0Q9X5N0</accession>
<evidence type="ECO:0000313" key="12">
    <source>
        <dbReference type="Proteomes" id="UP000007798"/>
    </source>
</evidence>
<evidence type="ECO:0000256" key="7">
    <source>
        <dbReference type="SAM" id="MobiDB-lite"/>
    </source>
</evidence>
<dbReference type="GO" id="GO:0016787">
    <property type="term" value="F:hydrolase activity"/>
    <property type="evidence" value="ECO:0007669"/>
    <property type="project" value="UniProtKB-KW"/>
</dbReference>
<protein>
    <recommendedName>
        <fullName evidence="1">RNA helicase</fullName>
        <ecNumber evidence="1">3.6.4.13</ecNumber>
    </recommendedName>
</protein>
<organism evidence="11 12">
    <name type="scientific">Drosophila willistoni</name>
    <name type="common">Fruit fly</name>
    <dbReference type="NCBI Taxonomy" id="7260"/>
    <lineage>
        <taxon>Eukaryota</taxon>
        <taxon>Metazoa</taxon>
        <taxon>Ecdysozoa</taxon>
        <taxon>Arthropoda</taxon>
        <taxon>Hexapoda</taxon>
        <taxon>Insecta</taxon>
        <taxon>Pterygota</taxon>
        <taxon>Neoptera</taxon>
        <taxon>Endopterygota</taxon>
        <taxon>Diptera</taxon>
        <taxon>Brachycera</taxon>
        <taxon>Muscomorpha</taxon>
        <taxon>Ephydroidea</taxon>
        <taxon>Drosophilidae</taxon>
        <taxon>Drosophila</taxon>
        <taxon>Sophophora</taxon>
    </lineage>
</organism>
<dbReference type="GO" id="GO:0003724">
    <property type="term" value="F:RNA helicase activity"/>
    <property type="evidence" value="ECO:0007669"/>
    <property type="project" value="UniProtKB-EC"/>
</dbReference>
<dbReference type="AlphaFoldDB" id="A0A0Q9X5N0"/>
<proteinExistence type="predicted"/>
<dbReference type="Gene3D" id="3.40.50.300">
    <property type="entry name" value="P-loop containing nucleotide triphosphate hydrolases"/>
    <property type="match status" value="2"/>
</dbReference>
<feature type="region of interest" description="Disordered" evidence="7">
    <location>
        <begin position="434"/>
        <end position="458"/>
    </location>
</feature>
<evidence type="ECO:0000259" key="8">
    <source>
        <dbReference type="PROSITE" id="PS51192"/>
    </source>
</evidence>
<dbReference type="Pfam" id="PF00270">
    <property type="entry name" value="DEAD"/>
    <property type="match status" value="1"/>
</dbReference>
<dbReference type="CDD" id="cd18787">
    <property type="entry name" value="SF2_C_DEAD"/>
    <property type="match status" value="1"/>
</dbReference>
<reference evidence="11 12" key="1">
    <citation type="journal article" date="2007" name="Nature">
        <title>Evolution of genes and genomes on the Drosophila phylogeny.</title>
        <authorList>
            <consortium name="Drosophila 12 Genomes Consortium"/>
            <person name="Clark A.G."/>
            <person name="Eisen M.B."/>
            <person name="Smith D.R."/>
            <person name="Bergman C.M."/>
            <person name="Oliver B."/>
            <person name="Markow T.A."/>
            <person name="Kaufman T.C."/>
            <person name="Kellis M."/>
            <person name="Gelbart W."/>
            <person name="Iyer V.N."/>
            <person name="Pollard D.A."/>
            <person name="Sackton T.B."/>
            <person name="Larracuente A.M."/>
            <person name="Singh N.D."/>
            <person name="Abad J.P."/>
            <person name="Abt D.N."/>
            <person name="Adryan B."/>
            <person name="Aguade M."/>
            <person name="Akashi H."/>
            <person name="Anderson W.W."/>
            <person name="Aquadro C.F."/>
            <person name="Ardell D.H."/>
            <person name="Arguello R."/>
            <person name="Artieri C.G."/>
            <person name="Barbash D.A."/>
            <person name="Barker D."/>
            <person name="Barsanti P."/>
            <person name="Batterham P."/>
            <person name="Batzoglou S."/>
            <person name="Begun D."/>
            <person name="Bhutkar A."/>
            <person name="Blanco E."/>
            <person name="Bosak S.A."/>
            <person name="Bradley R.K."/>
            <person name="Brand A.D."/>
            <person name="Brent M.R."/>
            <person name="Brooks A.N."/>
            <person name="Brown R.H."/>
            <person name="Butlin R.K."/>
            <person name="Caggese C."/>
            <person name="Calvi B.R."/>
            <person name="Bernardo de Carvalho A."/>
            <person name="Caspi A."/>
            <person name="Castrezana S."/>
            <person name="Celniker S.E."/>
            <person name="Chang J.L."/>
            <person name="Chapple C."/>
            <person name="Chatterji S."/>
            <person name="Chinwalla A."/>
            <person name="Civetta A."/>
            <person name="Clifton S.W."/>
            <person name="Comeron J.M."/>
            <person name="Costello J.C."/>
            <person name="Coyne J.A."/>
            <person name="Daub J."/>
            <person name="David R.G."/>
            <person name="Delcher A.L."/>
            <person name="Delehaunty K."/>
            <person name="Do C.B."/>
            <person name="Ebling H."/>
            <person name="Edwards K."/>
            <person name="Eickbush T."/>
            <person name="Evans J.D."/>
            <person name="Filipski A."/>
            <person name="Findeiss S."/>
            <person name="Freyhult E."/>
            <person name="Fulton L."/>
            <person name="Fulton R."/>
            <person name="Garcia A.C."/>
            <person name="Gardiner A."/>
            <person name="Garfield D.A."/>
            <person name="Garvin B.E."/>
            <person name="Gibson G."/>
            <person name="Gilbert D."/>
            <person name="Gnerre S."/>
            <person name="Godfrey J."/>
            <person name="Good R."/>
            <person name="Gotea V."/>
            <person name="Gravely B."/>
            <person name="Greenberg A.J."/>
            <person name="Griffiths-Jones S."/>
            <person name="Gross S."/>
            <person name="Guigo R."/>
            <person name="Gustafson E.A."/>
            <person name="Haerty W."/>
            <person name="Hahn M.W."/>
            <person name="Halligan D.L."/>
            <person name="Halpern A.L."/>
            <person name="Halter G.M."/>
            <person name="Han M.V."/>
            <person name="Heger A."/>
            <person name="Hillier L."/>
            <person name="Hinrichs A.S."/>
            <person name="Holmes I."/>
            <person name="Hoskins R.A."/>
            <person name="Hubisz M.J."/>
            <person name="Hultmark D."/>
            <person name="Huntley M.A."/>
            <person name="Jaffe D.B."/>
            <person name="Jagadeeshan S."/>
            <person name="Jeck W.R."/>
            <person name="Johnson J."/>
            <person name="Jones C.D."/>
            <person name="Jordan W.C."/>
            <person name="Karpen G.H."/>
            <person name="Kataoka E."/>
            <person name="Keightley P.D."/>
            <person name="Kheradpour P."/>
            <person name="Kirkness E.F."/>
            <person name="Koerich L.B."/>
            <person name="Kristiansen K."/>
            <person name="Kudrna D."/>
            <person name="Kulathinal R.J."/>
            <person name="Kumar S."/>
            <person name="Kwok R."/>
            <person name="Lander E."/>
            <person name="Langley C.H."/>
            <person name="Lapoint R."/>
            <person name="Lazzaro B.P."/>
            <person name="Lee S.J."/>
            <person name="Levesque L."/>
            <person name="Li R."/>
            <person name="Lin C.F."/>
            <person name="Lin M.F."/>
            <person name="Lindblad-Toh K."/>
            <person name="Llopart A."/>
            <person name="Long M."/>
            <person name="Low L."/>
            <person name="Lozovsky E."/>
            <person name="Lu J."/>
            <person name="Luo M."/>
            <person name="Machado C.A."/>
            <person name="Makalowski W."/>
            <person name="Marzo M."/>
            <person name="Matsuda M."/>
            <person name="Matzkin L."/>
            <person name="McAllister B."/>
            <person name="McBride C.S."/>
            <person name="McKernan B."/>
            <person name="McKernan K."/>
            <person name="Mendez-Lago M."/>
            <person name="Minx P."/>
            <person name="Mollenhauer M.U."/>
            <person name="Montooth K."/>
            <person name="Mount S.M."/>
            <person name="Mu X."/>
            <person name="Myers E."/>
            <person name="Negre B."/>
            <person name="Newfeld S."/>
            <person name="Nielsen R."/>
            <person name="Noor M.A."/>
            <person name="O'Grady P."/>
            <person name="Pachter L."/>
            <person name="Papaceit M."/>
            <person name="Parisi M.J."/>
            <person name="Parisi M."/>
            <person name="Parts L."/>
            <person name="Pedersen J.S."/>
            <person name="Pesole G."/>
            <person name="Phillippy A.M."/>
            <person name="Ponting C.P."/>
            <person name="Pop M."/>
            <person name="Porcelli D."/>
            <person name="Powell J.R."/>
            <person name="Prohaska S."/>
            <person name="Pruitt K."/>
            <person name="Puig M."/>
            <person name="Quesneville H."/>
            <person name="Ram K.R."/>
            <person name="Rand D."/>
            <person name="Rasmussen M.D."/>
            <person name="Reed L.K."/>
            <person name="Reenan R."/>
            <person name="Reily A."/>
            <person name="Remington K.A."/>
            <person name="Rieger T.T."/>
            <person name="Ritchie M.G."/>
            <person name="Robin C."/>
            <person name="Rogers Y.H."/>
            <person name="Rohde C."/>
            <person name="Rozas J."/>
            <person name="Rubenfield M.J."/>
            <person name="Ruiz A."/>
            <person name="Russo S."/>
            <person name="Salzberg S.L."/>
            <person name="Sanchez-Gracia A."/>
            <person name="Saranga D.J."/>
            <person name="Sato H."/>
            <person name="Schaeffer S.W."/>
            <person name="Schatz M.C."/>
            <person name="Schlenke T."/>
            <person name="Schwartz R."/>
            <person name="Segarra C."/>
            <person name="Singh R.S."/>
            <person name="Sirot L."/>
            <person name="Sirota M."/>
            <person name="Sisneros N.B."/>
            <person name="Smith C.D."/>
            <person name="Smith T.F."/>
            <person name="Spieth J."/>
            <person name="Stage D.E."/>
            <person name="Stark A."/>
            <person name="Stephan W."/>
            <person name="Strausberg R.L."/>
            <person name="Strempel S."/>
            <person name="Sturgill D."/>
            <person name="Sutton G."/>
            <person name="Sutton G.G."/>
            <person name="Tao W."/>
            <person name="Teichmann S."/>
            <person name="Tobari Y.N."/>
            <person name="Tomimura Y."/>
            <person name="Tsolas J.M."/>
            <person name="Valente V.L."/>
            <person name="Venter E."/>
            <person name="Venter J.C."/>
            <person name="Vicario S."/>
            <person name="Vieira F.G."/>
            <person name="Vilella A.J."/>
            <person name="Villasante A."/>
            <person name="Walenz B."/>
            <person name="Wang J."/>
            <person name="Wasserman M."/>
            <person name="Watts T."/>
            <person name="Wilson D."/>
            <person name="Wilson R.K."/>
            <person name="Wing R.A."/>
            <person name="Wolfner M.F."/>
            <person name="Wong A."/>
            <person name="Wong G.K."/>
            <person name="Wu C.I."/>
            <person name="Wu G."/>
            <person name="Yamamoto D."/>
            <person name="Yang H.P."/>
            <person name="Yang S.P."/>
            <person name="Yorke J.A."/>
            <person name="Yoshida K."/>
            <person name="Zdobnov E."/>
            <person name="Zhang P."/>
            <person name="Zhang Y."/>
            <person name="Zimin A.V."/>
            <person name="Baldwin J."/>
            <person name="Abdouelleil A."/>
            <person name="Abdulkadir J."/>
            <person name="Abebe A."/>
            <person name="Abera B."/>
            <person name="Abreu J."/>
            <person name="Acer S.C."/>
            <person name="Aftuck L."/>
            <person name="Alexander A."/>
            <person name="An P."/>
            <person name="Anderson E."/>
            <person name="Anderson S."/>
            <person name="Arachi H."/>
            <person name="Azer M."/>
            <person name="Bachantsang P."/>
            <person name="Barry A."/>
            <person name="Bayul T."/>
            <person name="Berlin A."/>
            <person name="Bessette D."/>
            <person name="Bloom T."/>
            <person name="Blye J."/>
            <person name="Boguslavskiy L."/>
            <person name="Bonnet C."/>
            <person name="Boukhgalter B."/>
            <person name="Bourzgui I."/>
            <person name="Brown A."/>
            <person name="Cahill P."/>
            <person name="Channer S."/>
            <person name="Cheshatsang Y."/>
            <person name="Chuda L."/>
            <person name="Citroen M."/>
            <person name="Collymore A."/>
            <person name="Cooke P."/>
            <person name="Costello M."/>
            <person name="D'Aco K."/>
            <person name="Daza R."/>
            <person name="De Haan G."/>
            <person name="DeGray S."/>
            <person name="DeMaso C."/>
            <person name="Dhargay N."/>
            <person name="Dooley K."/>
            <person name="Dooley E."/>
            <person name="Doricent M."/>
            <person name="Dorje P."/>
            <person name="Dorjee K."/>
            <person name="Dupes A."/>
            <person name="Elong R."/>
            <person name="Falk J."/>
            <person name="Farina A."/>
            <person name="Faro S."/>
            <person name="Ferguson D."/>
            <person name="Fisher S."/>
            <person name="Foley C.D."/>
            <person name="Franke A."/>
            <person name="Friedrich D."/>
            <person name="Gadbois L."/>
            <person name="Gearin G."/>
            <person name="Gearin C.R."/>
            <person name="Giannoukos G."/>
            <person name="Goode T."/>
            <person name="Graham J."/>
            <person name="Grandbois E."/>
            <person name="Grewal S."/>
            <person name="Gyaltsen K."/>
            <person name="Hafez N."/>
            <person name="Hagos B."/>
            <person name="Hall J."/>
            <person name="Henson C."/>
            <person name="Hollinger A."/>
            <person name="Honan T."/>
            <person name="Huard M.D."/>
            <person name="Hughes L."/>
            <person name="Hurhula B."/>
            <person name="Husby M.E."/>
            <person name="Kamat A."/>
            <person name="Kanga B."/>
            <person name="Kashin S."/>
            <person name="Khazanovich D."/>
            <person name="Kisner P."/>
            <person name="Lance K."/>
            <person name="Lara M."/>
            <person name="Lee W."/>
            <person name="Lennon N."/>
            <person name="Letendre F."/>
            <person name="LeVine R."/>
            <person name="Lipovsky A."/>
            <person name="Liu X."/>
            <person name="Liu J."/>
            <person name="Liu S."/>
            <person name="Lokyitsang T."/>
            <person name="Lokyitsang Y."/>
            <person name="Lubonja R."/>
            <person name="Lui A."/>
            <person name="MacDonald P."/>
            <person name="Magnisalis V."/>
            <person name="Maru K."/>
            <person name="Matthews C."/>
            <person name="McCusker W."/>
            <person name="McDonough S."/>
            <person name="Mehta T."/>
            <person name="Meldrim J."/>
            <person name="Meneus L."/>
            <person name="Mihai O."/>
            <person name="Mihalev A."/>
            <person name="Mihova T."/>
            <person name="Mittelman R."/>
            <person name="Mlenga V."/>
            <person name="Montmayeur A."/>
            <person name="Mulrain L."/>
            <person name="Navidi A."/>
            <person name="Naylor J."/>
            <person name="Negash T."/>
            <person name="Nguyen T."/>
            <person name="Nguyen N."/>
            <person name="Nicol R."/>
            <person name="Norbu C."/>
            <person name="Norbu N."/>
            <person name="Novod N."/>
            <person name="O'Neill B."/>
            <person name="Osman S."/>
            <person name="Markiewicz E."/>
            <person name="Oyono O.L."/>
            <person name="Patti C."/>
            <person name="Phunkhang P."/>
            <person name="Pierre F."/>
            <person name="Priest M."/>
            <person name="Raghuraman S."/>
            <person name="Rege F."/>
            <person name="Reyes R."/>
            <person name="Rise C."/>
            <person name="Rogov P."/>
            <person name="Ross K."/>
            <person name="Ryan E."/>
            <person name="Settipalli S."/>
            <person name="Shea T."/>
            <person name="Sherpa N."/>
            <person name="Shi L."/>
            <person name="Shih D."/>
            <person name="Sparrow T."/>
            <person name="Spaulding J."/>
            <person name="Stalker J."/>
            <person name="Stange-Thomann N."/>
            <person name="Stavropoulos S."/>
            <person name="Stone C."/>
            <person name="Strader C."/>
            <person name="Tesfaye S."/>
            <person name="Thomson T."/>
            <person name="Thoulutsang Y."/>
            <person name="Thoulutsang D."/>
            <person name="Topham K."/>
            <person name="Topping I."/>
            <person name="Tsamla T."/>
            <person name="Vassiliev H."/>
            <person name="Vo A."/>
            <person name="Wangchuk T."/>
            <person name="Wangdi T."/>
            <person name="Weiand M."/>
            <person name="Wilkinson J."/>
            <person name="Wilson A."/>
            <person name="Yadav S."/>
            <person name="Young G."/>
            <person name="Yu Q."/>
            <person name="Zembek L."/>
            <person name="Zhong D."/>
            <person name="Zimmer A."/>
            <person name="Zwirko Z."/>
            <person name="Jaffe D.B."/>
            <person name="Alvarez P."/>
            <person name="Brockman W."/>
            <person name="Butler J."/>
            <person name="Chin C."/>
            <person name="Gnerre S."/>
            <person name="Grabherr M."/>
            <person name="Kleber M."/>
            <person name="Mauceli E."/>
            <person name="MacCallum I."/>
        </authorList>
    </citation>
    <scope>NUCLEOTIDE SEQUENCE [LARGE SCALE GENOMIC DNA]</scope>
    <source>
        <strain evidence="12">Tucson 14030-0811.24</strain>
    </source>
</reference>
<dbReference type="SUPFAM" id="SSF52540">
    <property type="entry name" value="P-loop containing nucleoside triphosphate hydrolases"/>
    <property type="match status" value="2"/>
</dbReference>
<evidence type="ECO:0000256" key="3">
    <source>
        <dbReference type="ARBA" id="ARBA00022801"/>
    </source>
</evidence>
<evidence type="ECO:0000256" key="6">
    <source>
        <dbReference type="PROSITE-ProRule" id="PRU00552"/>
    </source>
</evidence>
<keyword evidence="3" id="KW-0378">Hydrolase</keyword>
<dbReference type="GO" id="GO:0010468">
    <property type="term" value="P:regulation of gene expression"/>
    <property type="evidence" value="ECO:0007669"/>
    <property type="project" value="UniProtKB-ARBA"/>
</dbReference>
<feature type="compositionally biased region" description="Basic residues" evidence="7">
    <location>
        <begin position="446"/>
        <end position="458"/>
    </location>
</feature>
<feature type="domain" description="DEAD-box RNA helicase Q" evidence="10">
    <location>
        <begin position="56"/>
        <end position="84"/>
    </location>
</feature>
<dbReference type="PANTHER" id="PTHR47958">
    <property type="entry name" value="ATP-DEPENDENT RNA HELICASE DBP3"/>
    <property type="match status" value="1"/>
</dbReference>
<dbReference type="Proteomes" id="UP000007798">
    <property type="component" value="Unassembled WGS sequence"/>
</dbReference>
<dbReference type="GO" id="GO:0003676">
    <property type="term" value="F:nucleic acid binding"/>
    <property type="evidence" value="ECO:0007669"/>
    <property type="project" value="InterPro"/>
</dbReference>
<dbReference type="InterPro" id="IPR014014">
    <property type="entry name" value="RNA_helicase_DEAD_Q_motif"/>
</dbReference>
<evidence type="ECO:0000256" key="2">
    <source>
        <dbReference type="ARBA" id="ARBA00022741"/>
    </source>
</evidence>
<dbReference type="InterPro" id="IPR011545">
    <property type="entry name" value="DEAD/DEAH_box_helicase_dom"/>
</dbReference>
<sequence>MLQDKTGQRLVPLKSDIYQEHLIVKRRSQKEVELFRLRNEITISGNGRQEVPNPIQSFEEVSFDGLISRALNRQGYENPTPIQAQGWPLALSGRNVVGIAGAGSGKKLAYILPAIQHVSAQLPLERGDGPIAVVLVATRETAQEIQKEIFAYSNPCRLRSMCLFGGSYRNIANDLTTTGYEVVVATPWRLLDFLCERRVNLNRCTYLVLDETDVMLTMGFEPQLNRVFERTRPDLQILMWSSTWSPILERLATKNMPRFTQINVGAISPHPGNHDVIQVVEIVKEEEKLNKLKELLTEIYDISDHPGKILVFAERKSCVSTINAFIGSFVPCESIHGDKTQAEREEVLRDFRKGTYNILVATDIASLNIPAVKFVINYDFPCSIESYLQRIERTGLSHTPHSKSFTFLTNLNEKQFRPMLKMLKDAKQPISPDLQRLSTEEDCGNKKRRPFRKWKYRS</sequence>
<dbReference type="STRING" id="7260.A0A0Q9X5N0"/>
<keyword evidence="12" id="KW-1185">Reference proteome</keyword>
<dbReference type="SMART" id="SM00490">
    <property type="entry name" value="HELICc"/>
    <property type="match status" value="1"/>
</dbReference>